<dbReference type="InterPro" id="IPR042099">
    <property type="entry name" value="ANL_N_sf"/>
</dbReference>
<evidence type="ECO:0008006" key="10">
    <source>
        <dbReference type="Google" id="ProtNLM"/>
    </source>
</evidence>
<dbReference type="InterPro" id="IPR045851">
    <property type="entry name" value="AMP-bd_C_sf"/>
</dbReference>
<dbReference type="Gene3D" id="3.30.559.10">
    <property type="entry name" value="Chloramphenicol acetyltransferase-like domain"/>
    <property type="match status" value="1"/>
</dbReference>
<dbReference type="Gene3D" id="3.30.559.30">
    <property type="entry name" value="Nonribosomal peptide synthetase, condensation domain"/>
    <property type="match status" value="1"/>
</dbReference>
<organism evidence="8 9">
    <name type="scientific">Oculimacula yallundae</name>
    <dbReference type="NCBI Taxonomy" id="86028"/>
    <lineage>
        <taxon>Eukaryota</taxon>
        <taxon>Fungi</taxon>
        <taxon>Dikarya</taxon>
        <taxon>Ascomycota</taxon>
        <taxon>Pezizomycotina</taxon>
        <taxon>Leotiomycetes</taxon>
        <taxon>Helotiales</taxon>
        <taxon>Ploettnerulaceae</taxon>
        <taxon>Oculimacula</taxon>
    </lineage>
</organism>
<dbReference type="Pfam" id="PF00668">
    <property type="entry name" value="Condensation"/>
    <property type="match status" value="1"/>
</dbReference>
<keyword evidence="4" id="KW-0436">Ligase</keyword>
<dbReference type="PROSITE" id="PS00455">
    <property type="entry name" value="AMP_BINDING"/>
    <property type="match status" value="1"/>
</dbReference>
<protein>
    <recommendedName>
        <fullName evidence="10">Acetyl-CoA synthetase-like protein</fullName>
    </recommendedName>
</protein>
<dbReference type="InterPro" id="IPR020845">
    <property type="entry name" value="AMP-binding_CS"/>
</dbReference>
<evidence type="ECO:0000256" key="2">
    <source>
        <dbReference type="ARBA" id="ARBA00022450"/>
    </source>
</evidence>
<gene>
    <name evidence="8" type="ORF">VTL71DRAFT_7664</name>
</gene>
<name>A0ABR4BUV0_9HELO</name>
<evidence type="ECO:0000259" key="7">
    <source>
        <dbReference type="Pfam" id="PF00668"/>
    </source>
</evidence>
<evidence type="ECO:0000259" key="6">
    <source>
        <dbReference type="Pfam" id="PF00501"/>
    </source>
</evidence>
<dbReference type="InterPro" id="IPR036736">
    <property type="entry name" value="ACP-like_sf"/>
</dbReference>
<dbReference type="InterPro" id="IPR001242">
    <property type="entry name" value="Condensation_dom"/>
</dbReference>
<accession>A0ABR4BUV0</accession>
<dbReference type="SUPFAM" id="SSF52777">
    <property type="entry name" value="CoA-dependent acyltransferases"/>
    <property type="match status" value="2"/>
</dbReference>
<feature type="domain" description="AMP-dependent synthetase/ligase" evidence="6">
    <location>
        <begin position="59"/>
        <end position="417"/>
    </location>
</feature>
<dbReference type="PANTHER" id="PTHR43201:SF5">
    <property type="entry name" value="MEDIUM-CHAIN ACYL-COA LIGASE ACSF2, MITOCHONDRIAL"/>
    <property type="match status" value="1"/>
</dbReference>
<keyword evidence="2" id="KW-0596">Phosphopantetheine</keyword>
<evidence type="ECO:0000313" key="9">
    <source>
        <dbReference type="Proteomes" id="UP001595075"/>
    </source>
</evidence>
<keyword evidence="9" id="KW-1185">Reference proteome</keyword>
<dbReference type="SUPFAM" id="SSF47336">
    <property type="entry name" value="ACP-like"/>
    <property type="match status" value="1"/>
</dbReference>
<feature type="compositionally biased region" description="Polar residues" evidence="5">
    <location>
        <begin position="650"/>
        <end position="670"/>
    </location>
</feature>
<dbReference type="EMBL" id="JAZHXI010000019">
    <property type="protein sequence ID" value="KAL2061391.1"/>
    <property type="molecule type" value="Genomic_DNA"/>
</dbReference>
<comment type="similarity">
    <text evidence="1">Belongs to the ATP-dependent AMP-binding enzyme family.</text>
</comment>
<comment type="caution">
    <text evidence="8">The sequence shown here is derived from an EMBL/GenBank/DDBJ whole genome shotgun (WGS) entry which is preliminary data.</text>
</comment>
<dbReference type="Gene3D" id="3.40.50.12780">
    <property type="entry name" value="N-terminal domain of ligase-like"/>
    <property type="match status" value="1"/>
</dbReference>
<evidence type="ECO:0000256" key="4">
    <source>
        <dbReference type="ARBA" id="ARBA00022598"/>
    </source>
</evidence>
<dbReference type="PANTHER" id="PTHR43201">
    <property type="entry name" value="ACYL-COA SYNTHETASE"/>
    <property type="match status" value="1"/>
</dbReference>
<dbReference type="Proteomes" id="UP001595075">
    <property type="component" value="Unassembled WGS sequence"/>
</dbReference>
<sequence length="1186" mass="132626">MSKPEKALSFARGEDLQSPAEHLHDLLKNAAINNKSKIAVVCLHQPSSFLSSITQSTQGDCLRWTFEELLRASHAFAQSLAAAGVRPGMRIAAFIYNVAEYHIILRASLELNCVFTPLNPKTLMHANEAKHVLELLDPSVLITPDAESARKLTSAASDLASNALVKLHYEDSSERLDGWLGFEDFTEGWDGKDRITDLQIHRDLDDVCMVLMTSGTTSMPKGCPHTSRSYVTSIRAQVTATALDQDRSSCCHVSTFHLAGSNFSIMYHAQGLKVVYPGPTFSPQASLKAFRQEKCTDLPGIPAMVVAMTSHPDFQKSMTSSVKLAIVGGTTVLPEHYRMVSEEMGARRVCGSYAMTEHGVSLLHRYDDEPIYDRNTDGRPTPGYMVRVCKAESKEVVTRGTRGEFHIGGPGVVESYWLHPLDKNKQYNDVFYDDDEGHWLMTGDEGVMEDDDQCIVTGRYKDLIIRGGKNISPSSIEVVLSSRFNITAEVVAFPDEVAGEVPVALVRKKSGDKIDFMEVKETLLKELGPSFVLESILDIRSLGLAEFPRTLTGKVKKNELREMLKSYRKQESSTSVVSGQDTESLLLSVWTGVLGIRPGTLTAKSSIADWADSLIFSRFAAVLYREAGLSISLQELMVNETVEKQARLLSSQKGSSTKNANLQSNRQGPPSANDMVHANGNLEVESKTKNLCIEVLKPLGLSWDHVEDVTPIHSYFQRILIAQRLQSNNHRHAWLCPGISVERLQHALKTTLGHHSILRTMAIDLYDTPFHVTVRPSQRWFSHVITTDDIVKSADDLRTLALNDPKRDFAVYPGPMFKATIAHVEQENCAGLVYMVQHSVFDGVHWSLFLDDLHSVLETPGTTLAPHVPYKFWADLYFTHQDSLAARQLVDWHVERLSTIGLHSASLFPFQRSPGWYKGDTKSGWRLKRDHTKWIDLSTTEEGPERMSLDGSTAGVEGISRTAHLPDLEKLRKDHDIKEYTFLKAALAIMNTFYTKTDTALFCQAQAGRTWPFLPKWMQARLPPAMDIAGPAIHVIVNCIKISAEETVQSLLTRLQAEQTKITAHELAPYFSIIEKLGKENGKIMDEVASRQGFNWLPAITQDYKHLKKKQVLSRTDIGLLWNCTMVDRNTVCVMPSWDDAQLRLKEVEEILSVYLKIATMLATKENWEKKVGELDVGEMELMYAP</sequence>
<feature type="domain" description="Condensation" evidence="7">
    <location>
        <begin position="735"/>
        <end position="875"/>
    </location>
</feature>
<feature type="region of interest" description="Disordered" evidence="5">
    <location>
        <begin position="650"/>
        <end position="677"/>
    </location>
</feature>
<dbReference type="SUPFAM" id="SSF56801">
    <property type="entry name" value="Acetyl-CoA synthetase-like"/>
    <property type="match status" value="1"/>
</dbReference>
<reference evidence="8 9" key="1">
    <citation type="journal article" date="2024" name="Commun. Biol.">
        <title>Comparative genomic analysis of thermophilic fungi reveals convergent evolutionary adaptations and gene losses.</title>
        <authorList>
            <person name="Steindorff A.S."/>
            <person name="Aguilar-Pontes M.V."/>
            <person name="Robinson A.J."/>
            <person name="Andreopoulos B."/>
            <person name="LaButti K."/>
            <person name="Kuo A."/>
            <person name="Mondo S."/>
            <person name="Riley R."/>
            <person name="Otillar R."/>
            <person name="Haridas S."/>
            <person name="Lipzen A."/>
            <person name="Grimwood J."/>
            <person name="Schmutz J."/>
            <person name="Clum A."/>
            <person name="Reid I.D."/>
            <person name="Moisan M.C."/>
            <person name="Butler G."/>
            <person name="Nguyen T.T.M."/>
            <person name="Dewar K."/>
            <person name="Conant G."/>
            <person name="Drula E."/>
            <person name="Henrissat B."/>
            <person name="Hansel C."/>
            <person name="Singer S."/>
            <person name="Hutchinson M.I."/>
            <person name="de Vries R.P."/>
            <person name="Natvig D.O."/>
            <person name="Powell A.J."/>
            <person name="Tsang A."/>
            <person name="Grigoriev I.V."/>
        </authorList>
    </citation>
    <scope>NUCLEOTIDE SEQUENCE [LARGE SCALE GENOMIC DNA]</scope>
    <source>
        <strain evidence="8 9">CBS 494.80</strain>
    </source>
</reference>
<dbReference type="InterPro" id="IPR023213">
    <property type="entry name" value="CAT-like_dom_sf"/>
</dbReference>
<evidence type="ECO:0000313" key="8">
    <source>
        <dbReference type="EMBL" id="KAL2061391.1"/>
    </source>
</evidence>
<dbReference type="InterPro" id="IPR000873">
    <property type="entry name" value="AMP-dep_synth/lig_dom"/>
</dbReference>
<dbReference type="Pfam" id="PF00501">
    <property type="entry name" value="AMP-binding"/>
    <property type="match status" value="1"/>
</dbReference>
<evidence type="ECO:0000256" key="1">
    <source>
        <dbReference type="ARBA" id="ARBA00006432"/>
    </source>
</evidence>
<proteinExistence type="inferred from homology"/>
<evidence type="ECO:0000256" key="5">
    <source>
        <dbReference type="SAM" id="MobiDB-lite"/>
    </source>
</evidence>
<keyword evidence="3" id="KW-0597">Phosphoprotein</keyword>
<evidence type="ECO:0000256" key="3">
    <source>
        <dbReference type="ARBA" id="ARBA00022553"/>
    </source>
</evidence>
<dbReference type="Gene3D" id="3.30.300.30">
    <property type="match status" value="1"/>
</dbReference>